<dbReference type="InterPro" id="IPR010998">
    <property type="entry name" value="Integrase_recombinase_N"/>
</dbReference>
<keyword evidence="5" id="KW-0238">DNA-binding</keyword>
<dbReference type="CDD" id="cd01189">
    <property type="entry name" value="INT_ICEBs1_C_like"/>
    <property type="match status" value="1"/>
</dbReference>
<keyword evidence="7" id="KW-0229">DNA integration</keyword>
<keyword evidence="4" id="KW-0378">Hydrolase</keyword>
<dbReference type="Gene3D" id="1.10.150.130">
    <property type="match status" value="1"/>
</dbReference>
<dbReference type="GO" id="GO:0044826">
    <property type="term" value="P:viral genome integration into host DNA"/>
    <property type="evidence" value="ECO:0007669"/>
    <property type="project" value="UniProtKB-KW"/>
</dbReference>
<keyword evidence="7" id="KW-1160">Virus entry into host cell</keyword>
<dbReference type="SUPFAM" id="SSF56349">
    <property type="entry name" value="DNA breaking-rejoining enzymes"/>
    <property type="match status" value="1"/>
</dbReference>
<dbReference type="Gene3D" id="1.10.443.10">
    <property type="entry name" value="Intergrase catalytic core"/>
    <property type="match status" value="1"/>
</dbReference>
<evidence type="ECO:0000256" key="1">
    <source>
        <dbReference type="ARBA" id="ARBA00008857"/>
    </source>
</evidence>
<dbReference type="Pfam" id="PF00589">
    <property type="entry name" value="Phage_integrase"/>
    <property type="match status" value="1"/>
</dbReference>
<protein>
    <recommendedName>
        <fullName evidence="2">Integrase</fullName>
    </recommendedName>
</protein>
<proteinExistence type="inferred from homology"/>
<dbReference type="GO" id="GO:0016740">
    <property type="term" value="F:transferase activity"/>
    <property type="evidence" value="ECO:0007669"/>
    <property type="project" value="UniProtKB-KW"/>
</dbReference>
<dbReference type="GO" id="GO:0015074">
    <property type="term" value="P:DNA integration"/>
    <property type="evidence" value="ECO:0007669"/>
    <property type="project" value="InterPro"/>
</dbReference>
<dbReference type="InterPro" id="IPR050090">
    <property type="entry name" value="Tyrosine_recombinase_XerCD"/>
</dbReference>
<comment type="similarity">
    <text evidence="1">Belongs to the 'phage' integrase family.</text>
</comment>
<keyword evidence="3" id="KW-0808">Transferase</keyword>
<reference evidence="9" key="1">
    <citation type="journal article" date="2021" name="Proc. Natl. Acad. Sci. U.S.A.">
        <title>A Catalog of Tens of Thousands of Viruses from Human Metagenomes Reveals Hidden Associations with Chronic Diseases.</title>
        <authorList>
            <person name="Tisza M.J."/>
            <person name="Buck C.B."/>
        </authorList>
    </citation>
    <scope>NUCLEOTIDE SEQUENCE</scope>
    <source>
        <strain evidence="9">CtEJG5</strain>
    </source>
</reference>
<evidence type="ECO:0000313" key="9">
    <source>
        <dbReference type="EMBL" id="DAF43336.1"/>
    </source>
</evidence>
<dbReference type="GO" id="GO:0016787">
    <property type="term" value="F:hydrolase activity"/>
    <property type="evidence" value="ECO:0007669"/>
    <property type="project" value="UniProtKB-KW"/>
</dbReference>
<accession>A0A8S5RXF4</accession>
<evidence type="ECO:0000256" key="3">
    <source>
        <dbReference type="ARBA" id="ARBA00022679"/>
    </source>
</evidence>
<dbReference type="InterPro" id="IPR002104">
    <property type="entry name" value="Integrase_catalytic"/>
</dbReference>
<dbReference type="InterPro" id="IPR013762">
    <property type="entry name" value="Integrase-like_cat_sf"/>
</dbReference>
<feature type="domain" description="Tyr recombinase" evidence="8">
    <location>
        <begin position="197"/>
        <end position="392"/>
    </location>
</feature>
<evidence type="ECO:0000256" key="6">
    <source>
        <dbReference type="ARBA" id="ARBA00023172"/>
    </source>
</evidence>
<dbReference type="EMBL" id="BK032506">
    <property type="protein sequence ID" value="DAF43336.1"/>
    <property type="molecule type" value="Genomic_DNA"/>
</dbReference>
<sequence>MDDILKYAIENGIIDLSHVQSEVEMSKREELLKMHSFKIWQGEDQYWRTHLTVDGTRKLLKRKNKTDLEDMLVEFYRQEVENPTIEEIFHEWNDRRFDLGKISASTHERNEQVFNRHYGIFGKNRIKATEPDEFEDFLEEQISICNLTAKAFSNLKGITRGFLKRAKKRKLINWSPENMLEDMDVSDHDFKKVIKENNQEVFDETELPQIVKLMETDMDLKNAGIMLMFLTGIRVGELVTLKRSDFTGNTFNVRRTETRVKRMNEKGYEYQVKEYPKTKAGIRTVIIPENYKWLISKLKYENPFQEYIFVNDAGKRMTTNVFRRRLERLCKGANIVSKSPHKARKTYASILLDNNVDNKMIEDLMGHTNIQCTELYYHRSRKSIERKAEILNDIQDFKMVTK</sequence>
<dbReference type="GO" id="GO:0075713">
    <property type="term" value="P:establishment of integrated proviral latency"/>
    <property type="evidence" value="ECO:0007669"/>
    <property type="project" value="UniProtKB-KW"/>
</dbReference>
<evidence type="ECO:0000256" key="5">
    <source>
        <dbReference type="ARBA" id="ARBA00023125"/>
    </source>
</evidence>
<name>A0A8S5RXF4_9CAUD</name>
<dbReference type="PROSITE" id="PS51898">
    <property type="entry name" value="TYR_RECOMBINASE"/>
    <property type="match status" value="1"/>
</dbReference>
<dbReference type="PANTHER" id="PTHR30349:SF41">
    <property type="entry name" value="INTEGRASE_RECOMBINASE PROTEIN MJ0367-RELATED"/>
    <property type="match status" value="1"/>
</dbReference>
<dbReference type="GO" id="GO:0003677">
    <property type="term" value="F:DNA binding"/>
    <property type="evidence" value="ECO:0007669"/>
    <property type="project" value="UniProtKB-KW"/>
</dbReference>
<evidence type="ECO:0000256" key="4">
    <source>
        <dbReference type="ARBA" id="ARBA00022801"/>
    </source>
</evidence>
<evidence type="ECO:0000256" key="2">
    <source>
        <dbReference type="ARBA" id="ARBA00016082"/>
    </source>
</evidence>
<evidence type="ECO:0000259" key="8">
    <source>
        <dbReference type="PROSITE" id="PS51898"/>
    </source>
</evidence>
<dbReference type="GO" id="GO:0006310">
    <property type="term" value="P:DNA recombination"/>
    <property type="evidence" value="ECO:0007669"/>
    <property type="project" value="UniProtKB-KW"/>
</dbReference>
<evidence type="ECO:0000256" key="7">
    <source>
        <dbReference type="ARBA" id="ARBA00023195"/>
    </source>
</evidence>
<keyword evidence="7" id="KW-1179">Viral genome integration</keyword>
<organism evidence="9">
    <name type="scientific">Siphoviridae sp. ctEJG5</name>
    <dbReference type="NCBI Taxonomy" id="2827814"/>
    <lineage>
        <taxon>Viruses</taxon>
        <taxon>Duplodnaviria</taxon>
        <taxon>Heunggongvirae</taxon>
        <taxon>Uroviricota</taxon>
        <taxon>Caudoviricetes</taxon>
    </lineage>
</organism>
<dbReference type="PANTHER" id="PTHR30349">
    <property type="entry name" value="PHAGE INTEGRASE-RELATED"/>
    <property type="match status" value="1"/>
</dbReference>
<keyword evidence="6" id="KW-0233">DNA recombination</keyword>
<dbReference type="InterPro" id="IPR011010">
    <property type="entry name" value="DNA_brk_join_enz"/>
</dbReference>